<evidence type="ECO:0000313" key="3">
    <source>
        <dbReference type="EMBL" id="STX28517.1"/>
    </source>
</evidence>
<feature type="region of interest" description="Disordered" evidence="2">
    <location>
        <begin position="556"/>
        <end position="580"/>
    </location>
</feature>
<organism evidence="3 4">
    <name type="scientific">Legionella beliardensis</name>
    <dbReference type="NCBI Taxonomy" id="91822"/>
    <lineage>
        <taxon>Bacteria</taxon>
        <taxon>Pseudomonadati</taxon>
        <taxon>Pseudomonadota</taxon>
        <taxon>Gammaproteobacteria</taxon>
        <taxon>Legionellales</taxon>
        <taxon>Legionellaceae</taxon>
        <taxon>Legionella</taxon>
    </lineage>
</organism>
<accession>A0A378HZZ9</accession>
<feature type="coiled-coil region" evidence="1">
    <location>
        <begin position="205"/>
        <end position="232"/>
    </location>
</feature>
<protein>
    <submittedName>
        <fullName evidence="3">Uncharacterized protein</fullName>
    </submittedName>
</protein>
<dbReference type="Proteomes" id="UP000254968">
    <property type="component" value="Unassembled WGS sequence"/>
</dbReference>
<feature type="compositionally biased region" description="Basic and acidic residues" evidence="2">
    <location>
        <begin position="566"/>
        <end position="580"/>
    </location>
</feature>
<keyword evidence="4" id="KW-1185">Reference proteome</keyword>
<evidence type="ECO:0000256" key="1">
    <source>
        <dbReference type="SAM" id="Coils"/>
    </source>
</evidence>
<name>A0A378HZZ9_9GAMM</name>
<keyword evidence="1" id="KW-0175">Coiled coil</keyword>
<gene>
    <name evidence="3" type="ORF">NCTC13315_01047</name>
</gene>
<evidence type="ECO:0000256" key="2">
    <source>
        <dbReference type="SAM" id="MobiDB-lite"/>
    </source>
</evidence>
<dbReference type="AlphaFoldDB" id="A0A378HZZ9"/>
<evidence type="ECO:0000313" key="4">
    <source>
        <dbReference type="Proteomes" id="UP000254968"/>
    </source>
</evidence>
<reference evidence="3 4" key="1">
    <citation type="submission" date="2018-06" db="EMBL/GenBank/DDBJ databases">
        <authorList>
            <consortium name="Pathogen Informatics"/>
            <person name="Doyle S."/>
        </authorList>
    </citation>
    <scope>NUCLEOTIDE SEQUENCE [LARGE SCALE GENOMIC DNA]</scope>
    <source>
        <strain evidence="3 4">NCTC13315</strain>
    </source>
</reference>
<dbReference type="EMBL" id="UGNV01000001">
    <property type="protein sequence ID" value="STX28517.1"/>
    <property type="molecule type" value="Genomic_DNA"/>
</dbReference>
<proteinExistence type="predicted"/>
<sequence>MQSRDTYPEASNLPGELLRDMESQAKNVVAYLQEISNINGESFLAALKGKESLRGNNSSGRLFYEAKIYRPSGEDSKSEKSREQIVQEEMDDFFKNERLVEYTMQRVARFEPIMNEKSMGFTKDFVEDFFKPIESSQEWQAFYEDRKRALGEAEAESLAHGIKGAFAYKVIGIIPQERREARKDKLLAKFFSNYPNMSVPIQEYKEKTLYQLTNLQDEIERKSKQLRDLTLGDTAAREQHGDYLLGLMQSLEGNITRVLTMPEFATLGSDTRDHFLLNDMASVLFDIKASLRSLNGIVQESTLKACQTELAKSIVRLISEHNQKGELANLDWDNPKMMSLADFAIQHRSDFRDHFLGRYAKTFELFKTKTAHGNFAPEEYRNETLSRLNMLDEEIARKANQLKTLTSDSGHLEADLLSLLKNLEKNIISVLAMPKSDALGSHTHSHFSFNNIASVLFDIKAILESLRKVVNESTFTSYQVELAKCVVKLINEYSQRDALDDLDWNNPKALTLANLVTQHKSNFHHHFIERYAKAFELLETKVNQYKEETKLKAPGSFSVFSSSEQGETKGTDHEPPEYKG</sequence>